<feature type="domain" description="Serine aminopeptidase S33" evidence="2">
    <location>
        <begin position="249"/>
        <end position="343"/>
    </location>
</feature>
<protein>
    <submittedName>
        <fullName evidence="3">Alpha/beta fold hydrolase</fullName>
    </submittedName>
</protein>
<keyword evidence="3" id="KW-0378">Hydrolase</keyword>
<evidence type="ECO:0000313" key="3">
    <source>
        <dbReference type="EMBL" id="UXI70082.1"/>
    </source>
</evidence>
<accession>A0ABY6BJZ0</accession>
<dbReference type="RefSeq" id="WP_261697033.1">
    <property type="nucleotide sequence ID" value="NZ_CP104694.1"/>
</dbReference>
<dbReference type="PANTHER" id="PTHR43265">
    <property type="entry name" value="ESTERASE ESTD"/>
    <property type="match status" value="1"/>
</dbReference>
<gene>
    <name evidence="3" type="ORF">N4264_10775</name>
</gene>
<dbReference type="Pfam" id="PF12146">
    <property type="entry name" value="Hydrolase_4"/>
    <property type="match status" value="1"/>
</dbReference>
<sequence length="512" mass="55249">MSFLAFPAWAALTPGIYEGLLDTGHGGPQGLFRLVVSQKAGAWEGVLAAVAKPDAPPPMTIPLVVDGRLLSLSLPSKAGALTCKARIAKDALAPVETTPACRLSMVTVAPQSRASGLSGAWRAADGRIFAVATLADWDNPLWVDYNSGRWNHLFDRGDELQGGSGFVDPRSPYLSLKPGRDGSWTLKSEGRRRVALQRVTFREEPIAWTNAGIELRGTLILPEGEGPFPAVVLTQMSAPAARDGYRLNAYFFAHHGIASLIYDRRGLGESGGKEASAGMRDLADDAVAGAHALQARADIRRNRVGVWGHSQGGWIAPIAAARSKDIAFVIAQSAPAVTAAEQEIFRVENVARSAGLSDADIAEAVDYEKRLMEWVRSGQGRAEILALSRHSVDKPWASFVELRDDLPEKPSERAQTFWYFDPVPDFRTISVPVLGLFGEKDSFVPVARSVPIFREALAAGGAPQEIHVFPSTAHGLWTGPDDSLSGLLRSRGFHPDYWSTMGRWLKATAATK</sequence>
<dbReference type="InterPro" id="IPR002925">
    <property type="entry name" value="Dienelactn_hydro"/>
</dbReference>
<dbReference type="InterPro" id="IPR029058">
    <property type="entry name" value="AB_hydrolase_fold"/>
</dbReference>
<dbReference type="EMBL" id="CP104694">
    <property type="protein sequence ID" value="UXI70082.1"/>
    <property type="molecule type" value="Genomic_DNA"/>
</dbReference>
<proteinExistence type="predicted"/>
<name>A0ABY6BJZ0_9GAMM</name>
<feature type="domain" description="Dienelactone hydrolase" evidence="1">
    <location>
        <begin position="427"/>
        <end position="476"/>
    </location>
</feature>
<dbReference type="Gene3D" id="3.40.50.1820">
    <property type="entry name" value="alpha/beta hydrolase"/>
    <property type="match status" value="1"/>
</dbReference>
<keyword evidence="4" id="KW-1185">Reference proteome</keyword>
<dbReference type="GO" id="GO:0016787">
    <property type="term" value="F:hydrolase activity"/>
    <property type="evidence" value="ECO:0007669"/>
    <property type="project" value="UniProtKB-KW"/>
</dbReference>
<dbReference type="PANTHER" id="PTHR43265:SF1">
    <property type="entry name" value="ESTERASE ESTD"/>
    <property type="match status" value="1"/>
</dbReference>
<dbReference type="InterPro" id="IPR022742">
    <property type="entry name" value="Hydrolase_4"/>
</dbReference>
<dbReference type="Pfam" id="PF01738">
    <property type="entry name" value="DLH"/>
    <property type="match status" value="1"/>
</dbReference>
<dbReference type="InterPro" id="IPR053145">
    <property type="entry name" value="AB_hydrolase_Est10"/>
</dbReference>
<reference evidence="3" key="1">
    <citation type="submission" date="2022-09" db="EMBL/GenBank/DDBJ databases">
        <title>Tahibacter sp. nov., isolated from a fresh water.</title>
        <authorList>
            <person name="Baek J.H."/>
            <person name="Lee J.K."/>
            <person name="Kim J.M."/>
            <person name="Jeon C.O."/>
        </authorList>
    </citation>
    <scope>NUCLEOTIDE SEQUENCE</scope>
    <source>
        <strain evidence="3">W38</strain>
    </source>
</reference>
<dbReference type="SUPFAM" id="SSF53474">
    <property type="entry name" value="alpha/beta-Hydrolases"/>
    <property type="match status" value="1"/>
</dbReference>
<dbReference type="Proteomes" id="UP001064632">
    <property type="component" value="Chromosome"/>
</dbReference>
<evidence type="ECO:0000259" key="2">
    <source>
        <dbReference type="Pfam" id="PF12146"/>
    </source>
</evidence>
<evidence type="ECO:0000259" key="1">
    <source>
        <dbReference type="Pfam" id="PF01738"/>
    </source>
</evidence>
<evidence type="ECO:0000313" key="4">
    <source>
        <dbReference type="Proteomes" id="UP001064632"/>
    </source>
</evidence>
<organism evidence="3 4">
    <name type="scientific">Tahibacter amnicola</name>
    <dbReference type="NCBI Taxonomy" id="2976241"/>
    <lineage>
        <taxon>Bacteria</taxon>
        <taxon>Pseudomonadati</taxon>
        <taxon>Pseudomonadota</taxon>
        <taxon>Gammaproteobacteria</taxon>
        <taxon>Lysobacterales</taxon>
        <taxon>Rhodanobacteraceae</taxon>
        <taxon>Tahibacter</taxon>
    </lineage>
</organism>